<accession>A0A7W8LAC1</accession>
<dbReference type="Proteomes" id="UP000592820">
    <property type="component" value="Unassembled WGS sequence"/>
</dbReference>
<comment type="caution">
    <text evidence="2">The sequence shown here is derived from an EMBL/GenBank/DDBJ whole genome shotgun (WGS) entry which is preliminary data.</text>
</comment>
<evidence type="ECO:0000313" key="3">
    <source>
        <dbReference type="Proteomes" id="UP000592820"/>
    </source>
</evidence>
<dbReference type="EMBL" id="JACHDE010000012">
    <property type="protein sequence ID" value="MBB5403326.1"/>
    <property type="molecule type" value="Genomic_DNA"/>
</dbReference>
<name>A0A7W8LAC1_9BURK</name>
<evidence type="ECO:0000256" key="1">
    <source>
        <dbReference type="SAM" id="MobiDB-lite"/>
    </source>
</evidence>
<dbReference type="AlphaFoldDB" id="A0A7W8LAC1"/>
<feature type="region of interest" description="Disordered" evidence="1">
    <location>
        <begin position="1"/>
        <end position="20"/>
    </location>
</feature>
<proteinExistence type="predicted"/>
<gene>
    <name evidence="2" type="ORF">HDG41_005412</name>
</gene>
<dbReference type="RefSeq" id="WP_184227680.1">
    <property type="nucleotide sequence ID" value="NZ_JACHDE010000012.1"/>
</dbReference>
<organism evidence="2 3">
    <name type="scientific">Paraburkholderia youngii</name>
    <dbReference type="NCBI Taxonomy" id="2782701"/>
    <lineage>
        <taxon>Bacteria</taxon>
        <taxon>Pseudomonadati</taxon>
        <taxon>Pseudomonadota</taxon>
        <taxon>Betaproteobacteria</taxon>
        <taxon>Burkholderiales</taxon>
        <taxon>Burkholderiaceae</taxon>
        <taxon>Paraburkholderia</taxon>
    </lineage>
</organism>
<sequence length="78" mass="8472">MVTKVPKLLRRRRGRGAAPDRPQVIGFDRYIPFDITECDSIKEGSAHGVYAGAAGTSVRPLMSLAWPVSGKGFAIQSR</sequence>
<evidence type="ECO:0000313" key="2">
    <source>
        <dbReference type="EMBL" id="MBB5403326.1"/>
    </source>
</evidence>
<protein>
    <submittedName>
        <fullName evidence="2">Uncharacterized protein</fullName>
    </submittedName>
</protein>
<reference evidence="2 3" key="1">
    <citation type="submission" date="2020-08" db="EMBL/GenBank/DDBJ databases">
        <title>Genomic Encyclopedia of Type Strains, Phase IV (KMG-V): Genome sequencing to study the core and pangenomes of soil and plant-associated prokaryotes.</title>
        <authorList>
            <person name="Whitman W."/>
        </authorList>
    </citation>
    <scope>NUCLEOTIDE SEQUENCE [LARGE SCALE GENOMIC DNA]</scope>
    <source>
        <strain evidence="2 3">JPY162</strain>
    </source>
</reference>